<feature type="region of interest" description="Disordered" evidence="14">
    <location>
        <begin position="81"/>
        <end position="108"/>
    </location>
</feature>
<dbReference type="GO" id="GO:0005634">
    <property type="term" value="C:nucleus"/>
    <property type="evidence" value="ECO:0007669"/>
    <property type="project" value="UniProtKB-SubCell"/>
</dbReference>
<dbReference type="PRINTS" id="PR00404">
    <property type="entry name" value="MADSDOMAIN"/>
</dbReference>
<keyword evidence="13" id="KW-0539">Nucleus</keyword>
<dbReference type="InterPro" id="IPR015943">
    <property type="entry name" value="WD40/YVTN_repeat-like_dom_sf"/>
</dbReference>
<keyword evidence="7 15" id="KW-1133">Transmembrane helix</keyword>
<dbReference type="SUPFAM" id="SSF110296">
    <property type="entry name" value="Oligoxyloglucan reducing end-specific cellobiohydrolase"/>
    <property type="match status" value="1"/>
</dbReference>
<feature type="region of interest" description="Disordered" evidence="14">
    <location>
        <begin position="202"/>
        <end position="221"/>
    </location>
</feature>
<dbReference type="SUPFAM" id="SSF50939">
    <property type="entry name" value="Sialidases"/>
    <property type="match status" value="1"/>
</dbReference>
<evidence type="ECO:0000256" key="14">
    <source>
        <dbReference type="SAM" id="MobiDB-lite"/>
    </source>
</evidence>
<dbReference type="Gene3D" id="2.130.10.10">
    <property type="entry name" value="YVTN repeat-like/Quinoprotein amine dehydrogenase"/>
    <property type="match status" value="4"/>
</dbReference>
<keyword evidence="4 15" id="KW-0812">Transmembrane</keyword>
<dbReference type="GO" id="GO:0006896">
    <property type="term" value="P:Golgi to vacuole transport"/>
    <property type="evidence" value="ECO:0007669"/>
    <property type="project" value="TreeGrafter"/>
</dbReference>
<dbReference type="PANTHER" id="PTHR12106:SF27">
    <property type="entry name" value="SORTILIN-RELATED RECEPTOR"/>
    <property type="match status" value="1"/>
</dbReference>
<dbReference type="GO" id="GO:0003677">
    <property type="term" value="F:DNA binding"/>
    <property type="evidence" value="ECO:0007669"/>
    <property type="project" value="UniProtKB-KW"/>
</dbReference>
<evidence type="ECO:0000256" key="15">
    <source>
        <dbReference type="SAM" id="Phobius"/>
    </source>
</evidence>
<dbReference type="Gene3D" id="3.40.1810.10">
    <property type="entry name" value="Transcription factor, MADS-box"/>
    <property type="match status" value="1"/>
</dbReference>
<dbReference type="SUPFAM" id="SSF55455">
    <property type="entry name" value="SRF-like"/>
    <property type="match status" value="1"/>
</dbReference>
<feature type="region of interest" description="Disordered" evidence="14">
    <location>
        <begin position="235"/>
        <end position="265"/>
    </location>
</feature>
<dbReference type="PANTHER" id="PTHR12106">
    <property type="entry name" value="SORTILIN RELATED"/>
    <property type="match status" value="1"/>
</dbReference>
<evidence type="ECO:0000259" key="16">
    <source>
        <dbReference type="PROSITE" id="PS00350"/>
    </source>
</evidence>
<dbReference type="GO" id="GO:0005829">
    <property type="term" value="C:cytosol"/>
    <property type="evidence" value="ECO:0007669"/>
    <property type="project" value="GOC"/>
</dbReference>
<dbReference type="Pfam" id="PF00319">
    <property type="entry name" value="SRF-TF"/>
    <property type="match status" value="1"/>
</dbReference>
<dbReference type="Pfam" id="PF15901">
    <property type="entry name" value="Sortilin_C"/>
    <property type="match status" value="2"/>
</dbReference>
<dbReference type="Proteomes" id="UP001219933">
    <property type="component" value="Chromosome 2"/>
</dbReference>
<comment type="similarity">
    <text evidence="3">Belongs to the VPS10-related sortilin family.</text>
</comment>
<evidence type="ECO:0000256" key="5">
    <source>
        <dbReference type="ARBA" id="ARBA00022729"/>
    </source>
</evidence>
<evidence type="ECO:0000256" key="6">
    <source>
        <dbReference type="ARBA" id="ARBA00022737"/>
    </source>
</evidence>
<keyword evidence="8" id="KW-0805">Transcription regulation</keyword>
<keyword evidence="5" id="KW-0732">Signal</keyword>
<dbReference type="GO" id="GO:0005794">
    <property type="term" value="C:Golgi apparatus"/>
    <property type="evidence" value="ECO:0007669"/>
    <property type="project" value="TreeGrafter"/>
</dbReference>
<evidence type="ECO:0000313" key="18">
    <source>
        <dbReference type="Proteomes" id="UP001219933"/>
    </source>
</evidence>
<evidence type="ECO:0000256" key="10">
    <source>
        <dbReference type="ARBA" id="ARBA00023136"/>
    </source>
</evidence>
<name>A0AAF0ESU5_9BASI</name>
<feature type="compositionally biased region" description="Low complexity" evidence="14">
    <location>
        <begin position="91"/>
        <end position="106"/>
    </location>
</feature>
<keyword evidence="10 15" id="KW-0472">Membrane</keyword>
<evidence type="ECO:0000256" key="8">
    <source>
        <dbReference type="ARBA" id="ARBA00023015"/>
    </source>
</evidence>
<feature type="transmembrane region" description="Helical" evidence="15">
    <location>
        <begin position="1655"/>
        <end position="1677"/>
    </location>
</feature>
<proteinExistence type="inferred from homology"/>
<dbReference type="CDD" id="cd15482">
    <property type="entry name" value="Sialidase_non-viral"/>
    <property type="match status" value="1"/>
</dbReference>
<keyword evidence="6" id="KW-0677">Repeat</keyword>
<dbReference type="GO" id="GO:0006895">
    <property type="term" value="P:Golgi to endosome transport"/>
    <property type="evidence" value="ECO:0007669"/>
    <property type="project" value="TreeGrafter"/>
</dbReference>
<dbReference type="GO" id="GO:0016020">
    <property type="term" value="C:membrane"/>
    <property type="evidence" value="ECO:0007669"/>
    <property type="project" value="UniProtKB-SubCell"/>
</dbReference>
<keyword evidence="12" id="KW-0325">Glycoprotein</keyword>
<keyword evidence="9" id="KW-0238">DNA-binding</keyword>
<dbReference type="GO" id="GO:0045944">
    <property type="term" value="P:positive regulation of transcription by RNA polymerase II"/>
    <property type="evidence" value="ECO:0007669"/>
    <property type="project" value="UniProtKB-ARBA"/>
</dbReference>
<evidence type="ECO:0000256" key="4">
    <source>
        <dbReference type="ARBA" id="ARBA00022692"/>
    </source>
</evidence>
<comment type="subcellular location">
    <subcellularLocation>
        <location evidence="2">Membrane</location>
    </subcellularLocation>
    <subcellularLocation>
        <location evidence="1">Nucleus</location>
    </subcellularLocation>
</comment>
<dbReference type="Gene3D" id="2.10.70.80">
    <property type="match status" value="2"/>
</dbReference>
<dbReference type="SMART" id="SM00432">
    <property type="entry name" value="MADS"/>
    <property type="match status" value="1"/>
</dbReference>
<sequence>MGRRKISIEPIAGDRNRSATYLKRKTGLFKKAYELAVLTDSEVAVIVFGRNGKLAEFCSGDIDQFLLRYTEYNGTVEKRGPEHFAQHCGGSRSPSSAQPSFSSKSSIDGLSDEQLGAGLSIPESLQIRSPNDELGVRPHHGSWNASRERSFDNGLHVNTSEVHDRRWSAPLAIESGTYVNDLFNRRFDGNVAMQPPALSVEVPPHSPASVPMQSTPGSLPAQPVSPLALATQSPFVPLSPMTQGPSEDVSVDTSLSYQQRSPNPNMLSSPLPLSVAPESYNQIAFDGQQPQSHGGAANHVIIPGVDSQVSVSQRAYVPIASEPTFETYGFENLPTNVQYFPDSSVVLWHDRHTGQVFRSADEGKSWATVKALDGKAQILIRHPYHPRQAFVLSDGTEHWRTTNRGETWQRFVTNDPPAERGGTPLLFHGDEKHREAIIYMGKRCTRSTLLSPGVCHDTAYYTPDSFATEPRVLLETVFQCEWAKASPDVRVAQEHINRIYCIGWEESMHRPLNGTSNIAARASPRSRLYWSDDYFATWRPADLGLGLDARGFAGLGVSHNFLLAALRDPTKKGQQLSLYISSDGDKWRQASFSHDQELTESGYTVLEGSPNRLLIDVVDTGMKTGTLYASDSEGTAFVPKLNGTLRNARGTVDYEHAATISGIALANVQIDSKTKSRITFDDGNTWQALKAPETDVNGKRICSESECTLHLHSLTQPHNTGRVFSSTAPGLLLGVGSVGSGLKAYADCDTFVSTDAGVTWHMALHGPHKYAFGDQGALLAAVPDDGIVSQIRYSLDYGRTWSTSNLPHSLNPVILTTIPDGTALKFLLVGSVPRAVLPNSRHIATFIDFVPMKFPRCTDKDFERFYPLPPEKSCLLGRRQWYTRRRPDAQCIVGDKFHEPEAHEETCTCTRQDYECDIGFERSPTGECVATGGERIPPGACTHPGDTYLGSSGYRKIPGNQCVANNRALDEKVRRPCTDVRPAPGQISHRVFEFGEAVANVLHLKGSPHVFVRLLSGKVFQSADDGSTWFPVDLRAGGGNGRAVALVPHEKYHNLVYIITEDQRVYYSRDAGKSWGFFSAPLPPNHLGIAPLVLHPSEPEWLLWTGSRGCHDDTVPFKFCRTEAYYSLDGGQHWNAVEHYVRKCVFATAEHFDGDKGGIICESHRIKQGSQDMFNLRTNPLEMVYGEKLYRRKHVLFPSVAGFSFFEQYLIVAALDGETRIDMHVSMDGKSFSPVRLPATLEIDHRAYTMLDSVTRAVFLHVTTSMLPGAEYGALVKSNSNGTNYAVSLDNVNRDVGGFVDFEKMQGIDGIALANVVTNPKDSLLAGHKSLVTRITHNDGGHWEALTAPTVDSDGNAYPCVEVGCDLHLQGVTERPDVRIVPSTPAAAGLMLGVGNVGHELAQYHECDMFITRDGGFTWEEIKKGPHRWEIGDQGGLIVLVPDATPTDTAYYSLDQGRTWQSYELGVRLRVTTLDMVPEGNHRRVLVFGTSTDSKRQAVVVHLDFSTLTTQRCVFDEKNPDASDYEQWSPSQQRDEPCLFGRQVWFWRRRRDRQCTAGEMPPPPRVERTCACTISDFECEYNHYRDSRGECVLYPNALPLNATAEEQCWTADSDGFWYGRTNMRKIPFSSCSGGIRPDHGARHRCPTRPARTGGVFKWILILLIPIAAVFAFARWWMDHGDVAFQRLAQDDVLGDVYDQVGLFVRFVVGATSAFIARVREMLGRTGVLRRTERPFSSYHMLASDEDAEVRTCLADPPRCWKITTSATE</sequence>
<dbReference type="FunFam" id="3.30.60.270:FF:000005">
    <property type="entry name" value="Sortilin"/>
    <property type="match status" value="1"/>
</dbReference>
<dbReference type="InterPro" id="IPR031777">
    <property type="entry name" value="Sortilin_C"/>
</dbReference>
<protein>
    <submittedName>
        <fullName evidence="17">Vacuolar protein sorting/targeting protein PEP1</fullName>
    </submittedName>
</protein>
<dbReference type="InterPro" id="IPR006581">
    <property type="entry name" value="VPS10"/>
</dbReference>
<evidence type="ECO:0000256" key="11">
    <source>
        <dbReference type="ARBA" id="ARBA00023163"/>
    </source>
</evidence>
<evidence type="ECO:0000313" key="17">
    <source>
        <dbReference type="EMBL" id="WFD34625.1"/>
    </source>
</evidence>
<dbReference type="PROSITE" id="PS00350">
    <property type="entry name" value="MADS_BOX_1"/>
    <property type="match status" value="1"/>
</dbReference>
<evidence type="ECO:0000256" key="12">
    <source>
        <dbReference type="ARBA" id="ARBA00023180"/>
    </source>
</evidence>
<dbReference type="Pfam" id="PF15902">
    <property type="entry name" value="Sortilin-Vps10"/>
    <property type="match status" value="2"/>
</dbReference>
<dbReference type="InterPro" id="IPR050310">
    <property type="entry name" value="VPS10-sortilin"/>
</dbReference>
<dbReference type="InterPro" id="IPR002100">
    <property type="entry name" value="TF_MADSbox"/>
</dbReference>
<dbReference type="InterPro" id="IPR036278">
    <property type="entry name" value="Sialidase_sf"/>
</dbReference>
<feature type="domain" description="MADS-box" evidence="16">
    <location>
        <begin position="3"/>
        <end position="57"/>
    </location>
</feature>
<feature type="compositionally biased region" description="Polar residues" evidence="14">
    <location>
        <begin position="235"/>
        <end position="260"/>
    </location>
</feature>
<keyword evidence="11" id="KW-0804">Transcription</keyword>
<gene>
    <name evidence="17" type="primary">VPS10</name>
    <name evidence="17" type="ORF">MCUN1_001466</name>
</gene>
<evidence type="ECO:0000256" key="3">
    <source>
        <dbReference type="ARBA" id="ARBA00008251"/>
    </source>
</evidence>
<evidence type="ECO:0000256" key="7">
    <source>
        <dbReference type="ARBA" id="ARBA00022989"/>
    </source>
</evidence>
<dbReference type="GO" id="GO:0006623">
    <property type="term" value="P:protein targeting to vacuole"/>
    <property type="evidence" value="ECO:0007669"/>
    <property type="project" value="TreeGrafter"/>
</dbReference>
<evidence type="ECO:0000256" key="9">
    <source>
        <dbReference type="ARBA" id="ARBA00023125"/>
    </source>
</evidence>
<reference evidence="17" key="1">
    <citation type="submission" date="2023-03" db="EMBL/GenBank/DDBJ databases">
        <title>Mating type loci evolution in Malassezia.</title>
        <authorList>
            <person name="Coelho M.A."/>
        </authorList>
    </citation>
    <scope>NUCLEOTIDE SEQUENCE</scope>
    <source>
        <strain evidence="17">CBS 11721</strain>
    </source>
</reference>
<dbReference type="SMART" id="SM00602">
    <property type="entry name" value="VPS10"/>
    <property type="match status" value="2"/>
</dbReference>
<dbReference type="InterPro" id="IPR036879">
    <property type="entry name" value="TF_MADSbox_sf"/>
</dbReference>
<evidence type="ECO:0000256" key="2">
    <source>
        <dbReference type="ARBA" id="ARBA00004370"/>
    </source>
</evidence>
<evidence type="ECO:0000256" key="13">
    <source>
        <dbReference type="ARBA" id="ARBA00023242"/>
    </source>
</evidence>
<dbReference type="EMBL" id="CP119878">
    <property type="protein sequence ID" value="WFD34625.1"/>
    <property type="molecule type" value="Genomic_DNA"/>
</dbReference>
<evidence type="ECO:0000256" key="1">
    <source>
        <dbReference type="ARBA" id="ARBA00004123"/>
    </source>
</evidence>
<organism evidence="17 18">
    <name type="scientific">Malassezia cuniculi</name>
    <dbReference type="NCBI Taxonomy" id="948313"/>
    <lineage>
        <taxon>Eukaryota</taxon>
        <taxon>Fungi</taxon>
        <taxon>Dikarya</taxon>
        <taxon>Basidiomycota</taxon>
        <taxon>Ustilaginomycotina</taxon>
        <taxon>Malasseziomycetes</taxon>
        <taxon>Malasseziales</taxon>
        <taxon>Malasseziaceae</taxon>
        <taxon>Malassezia</taxon>
    </lineage>
</organism>
<accession>A0AAF0ESU5</accession>
<dbReference type="GO" id="GO:0046983">
    <property type="term" value="F:protein dimerization activity"/>
    <property type="evidence" value="ECO:0007669"/>
    <property type="project" value="InterPro"/>
</dbReference>
<keyword evidence="18" id="KW-1185">Reference proteome</keyword>
<dbReference type="InterPro" id="IPR031778">
    <property type="entry name" value="Sortilin_N"/>
</dbReference>
<dbReference type="Gene3D" id="3.30.60.270">
    <property type="match status" value="2"/>
</dbReference>